<comment type="similarity">
    <text evidence="1">Belongs to the ABC transporter superfamily.</text>
</comment>
<organism evidence="6 7">
    <name type="scientific">Thiohalorhabdus methylotrophus</name>
    <dbReference type="NCBI Taxonomy" id="3242694"/>
    <lineage>
        <taxon>Bacteria</taxon>
        <taxon>Pseudomonadati</taxon>
        <taxon>Pseudomonadota</taxon>
        <taxon>Gammaproteobacteria</taxon>
        <taxon>Thiohalorhabdales</taxon>
        <taxon>Thiohalorhabdaceae</taxon>
        <taxon>Thiohalorhabdus</taxon>
    </lineage>
</organism>
<feature type="domain" description="ABC transporter" evidence="5">
    <location>
        <begin position="12"/>
        <end position="239"/>
    </location>
</feature>
<dbReference type="Pfam" id="PF00005">
    <property type="entry name" value="ABC_tran"/>
    <property type="match status" value="1"/>
</dbReference>
<proteinExistence type="inferred from homology"/>
<evidence type="ECO:0000256" key="4">
    <source>
        <dbReference type="ARBA" id="ARBA00022840"/>
    </source>
</evidence>
<keyword evidence="7" id="KW-1185">Reference proteome</keyword>
<gene>
    <name evidence="6" type="ORF">ACERLL_04340</name>
</gene>
<dbReference type="SUPFAM" id="SSF52540">
    <property type="entry name" value="P-loop containing nucleoside triphosphate hydrolases"/>
    <property type="match status" value="1"/>
</dbReference>
<evidence type="ECO:0000313" key="7">
    <source>
        <dbReference type="Proteomes" id="UP001575181"/>
    </source>
</evidence>
<dbReference type="SMART" id="SM00382">
    <property type="entry name" value="AAA"/>
    <property type="match status" value="1"/>
</dbReference>
<sequence length="312" mass="33611">MSFEEGTEAVAAELAGVSKRFGDTEAVRELDLHVPKGRILGLIGHNAAGKTTVMKMLLGILTPTTGRVRLLGREPRGAEGAQTRRRVGYLPENVAFYDQLTGAEVLGFFADLKGVGRRRCREVLAGVGLERAGDRKVRTYSKGMRQRLGLAQALLGEPDMLLLDEPTVGLDPQATEEFYARLEELRSRGATIILSSHILAEIEERADTLAILGHGRLLAEGNLRALRQRAGLRIRIRVRGRDLGGLRDTLNALENVGAEGDGDGLRVTCGEAQKLTVLERVTATETVSDVEVAPPSLADIYSHFGLAGEGAG</sequence>
<evidence type="ECO:0000313" key="6">
    <source>
        <dbReference type="EMBL" id="MFA9460047.1"/>
    </source>
</evidence>
<protein>
    <submittedName>
        <fullName evidence="6">ATP-binding cassette domain-containing protein</fullName>
    </submittedName>
</protein>
<dbReference type="CDD" id="cd03230">
    <property type="entry name" value="ABC_DR_subfamily_A"/>
    <property type="match status" value="1"/>
</dbReference>
<dbReference type="Gene3D" id="3.40.50.300">
    <property type="entry name" value="P-loop containing nucleotide triphosphate hydrolases"/>
    <property type="match status" value="1"/>
</dbReference>
<dbReference type="InterPro" id="IPR003439">
    <property type="entry name" value="ABC_transporter-like_ATP-bd"/>
</dbReference>
<dbReference type="InterPro" id="IPR017871">
    <property type="entry name" value="ABC_transporter-like_CS"/>
</dbReference>
<dbReference type="GO" id="GO:0005524">
    <property type="term" value="F:ATP binding"/>
    <property type="evidence" value="ECO:0007669"/>
    <property type="project" value="UniProtKB-KW"/>
</dbReference>
<dbReference type="PROSITE" id="PS50893">
    <property type="entry name" value="ABC_TRANSPORTER_2"/>
    <property type="match status" value="1"/>
</dbReference>
<evidence type="ECO:0000256" key="1">
    <source>
        <dbReference type="ARBA" id="ARBA00005417"/>
    </source>
</evidence>
<evidence type="ECO:0000256" key="2">
    <source>
        <dbReference type="ARBA" id="ARBA00022448"/>
    </source>
</evidence>
<dbReference type="InterPro" id="IPR003593">
    <property type="entry name" value="AAA+_ATPase"/>
</dbReference>
<dbReference type="RefSeq" id="WP_373654822.1">
    <property type="nucleotide sequence ID" value="NZ_JBGUAW010000002.1"/>
</dbReference>
<evidence type="ECO:0000256" key="3">
    <source>
        <dbReference type="ARBA" id="ARBA00022741"/>
    </source>
</evidence>
<reference evidence="6 7" key="1">
    <citation type="submission" date="2024-08" db="EMBL/GenBank/DDBJ databases">
        <title>Whole-genome sequencing of halo(alkali)philic microorganisms from hypersaline lakes.</title>
        <authorList>
            <person name="Sorokin D.Y."/>
            <person name="Merkel A.Y."/>
            <person name="Messina E."/>
            <person name="Yakimov M."/>
        </authorList>
    </citation>
    <scope>NUCLEOTIDE SEQUENCE [LARGE SCALE GENOMIC DNA]</scope>
    <source>
        <strain evidence="6 7">Cl-TMA</strain>
    </source>
</reference>
<dbReference type="EMBL" id="JBGUAW010000002">
    <property type="protein sequence ID" value="MFA9460047.1"/>
    <property type="molecule type" value="Genomic_DNA"/>
</dbReference>
<dbReference type="PANTHER" id="PTHR43335:SF11">
    <property type="entry name" value="ABC TRANSPORTER RELATED"/>
    <property type="match status" value="1"/>
</dbReference>
<accession>A0ABV4TRZ4</accession>
<keyword evidence="2" id="KW-0813">Transport</keyword>
<dbReference type="Proteomes" id="UP001575181">
    <property type="component" value="Unassembled WGS sequence"/>
</dbReference>
<keyword evidence="4 6" id="KW-0067">ATP-binding</keyword>
<keyword evidence="3" id="KW-0547">Nucleotide-binding</keyword>
<name>A0ABV4TRZ4_9GAMM</name>
<dbReference type="PANTHER" id="PTHR43335">
    <property type="entry name" value="ABC TRANSPORTER, ATP-BINDING PROTEIN"/>
    <property type="match status" value="1"/>
</dbReference>
<evidence type="ECO:0000259" key="5">
    <source>
        <dbReference type="PROSITE" id="PS50893"/>
    </source>
</evidence>
<dbReference type="InterPro" id="IPR027417">
    <property type="entry name" value="P-loop_NTPase"/>
</dbReference>
<comment type="caution">
    <text evidence="6">The sequence shown here is derived from an EMBL/GenBank/DDBJ whole genome shotgun (WGS) entry which is preliminary data.</text>
</comment>
<dbReference type="PROSITE" id="PS00211">
    <property type="entry name" value="ABC_TRANSPORTER_1"/>
    <property type="match status" value="1"/>
</dbReference>